<evidence type="ECO:0000256" key="10">
    <source>
        <dbReference type="ARBA" id="ARBA00022801"/>
    </source>
</evidence>
<proteinExistence type="inferred from homology"/>
<evidence type="ECO:0000256" key="13">
    <source>
        <dbReference type="ARBA" id="ARBA00023211"/>
    </source>
</evidence>
<evidence type="ECO:0000256" key="18">
    <source>
        <dbReference type="RuleBase" id="RU361169"/>
    </source>
</evidence>
<evidence type="ECO:0000259" key="20">
    <source>
        <dbReference type="SMART" id="SM00835"/>
    </source>
</evidence>
<keyword evidence="11 17" id="KW-1015">Disulfide bond</keyword>
<dbReference type="STRING" id="3880.G7JBL3"/>
<evidence type="ECO:0000256" key="15">
    <source>
        <dbReference type="PIRSR" id="PIRSR601929-1"/>
    </source>
</evidence>
<dbReference type="PANTHER" id="PTHR31339">
    <property type="entry name" value="PECTIN LYASE-RELATED"/>
    <property type="match status" value="1"/>
</dbReference>
<keyword evidence="19" id="KW-0812">Transmembrane</keyword>
<dbReference type="Pfam" id="PF00190">
    <property type="entry name" value="Cupin_1"/>
    <property type="match status" value="1"/>
</dbReference>
<evidence type="ECO:0000313" key="22">
    <source>
        <dbReference type="EnsemblPlants" id="AES72873"/>
    </source>
</evidence>
<dbReference type="Pfam" id="PF00295">
    <property type="entry name" value="Glyco_hydro_28"/>
    <property type="match status" value="1"/>
</dbReference>
<evidence type="ECO:0000313" key="21">
    <source>
        <dbReference type="EMBL" id="AES72873.1"/>
    </source>
</evidence>
<dbReference type="GO" id="GO:0004650">
    <property type="term" value="F:polygalacturonase activity"/>
    <property type="evidence" value="ECO:0007669"/>
    <property type="project" value="InterPro"/>
</dbReference>
<dbReference type="GO" id="GO:0010497">
    <property type="term" value="P:plasmodesmata-mediated intercellular transport"/>
    <property type="evidence" value="ECO:0007669"/>
    <property type="project" value="UniProtKB-ARBA"/>
</dbReference>
<dbReference type="InterPro" id="IPR000743">
    <property type="entry name" value="Glyco_hydro_28"/>
</dbReference>
<reference evidence="21 23" key="1">
    <citation type="journal article" date="2011" name="Nature">
        <title>The Medicago genome provides insight into the evolution of rhizobial symbioses.</title>
        <authorList>
            <person name="Young N.D."/>
            <person name="Debelle F."/>
            <person name="Oldroyd G.E."/>
            <person name="Geurts R."/>
            <person name="Cannon S.B."/>
            <person name="Udvardi M.K."/>
            <person name="Benedito V.A."/>
            <person name="Mayer K.F."/>
            <person name="Gouzy J."/>
            <person name="Schoof H."/>
            <person name="Van de Peer Y."/>
            <person name="Proost S."/>
            <person name="Cook D.R."/>
            <person name="Meyers B.C."/>
            <person name="Spannagl M."/>
            <person name="Cheung F."/>
            <person name="De Mita S."/>
            <person name="Krishnakumar V."/>
            <person name="Gundlach H."/>
            <person name="Zhou S."/>
            <person name="Mudge J."/>
            <person name="Bharti A.K."/>
            <person name="Murray J.D."/>
            <person name="Naoumkina M.A."/>
            <person name="Rosen B."/>
            <person name="Silverstein K.A."/>
            <person name="Tang H."/>
            <person name="Rombauts S."/>
            <person name="Zhao P.X."/>
            <person name="Zhou P."/>
            <person name="Barbe V."/>
            <person name="Bardou P."/>
            <person name="Bechner M."/>
            <person name="Bellec A."/>
            <person name="Berger A."/>
            <person name="Berges H."/>
            <person name="Bidwell S."/>
            <person name="Bisseling T."/>
            <person name="Choisne N."/>
            <person name="Couloux A."/>
            <person name="Denny R."/>
            <person name="Deshpande S."/>
            <person name="Dai X."/>
            <person name="Doyle J.J."/>
            <person name="Dudez A.M."/>
            <person name="Farmer A.D."/>
            <person name="Fouteau S."/>
            <person name="Franken C."/>
            <person name="Gibelin C."/>
            <person name="Gish J."/>
            <person name="Goldstein S."/>
            <person name="Gonzalez A.J."/>
            <person name="Green P.J."/>
            <person name="Hallab A."/>
            <person name="Hartog M."/>
            <person name="Hua A."/>
            <person name="Humphray S.J."/>
            <person name="Jeong D.H."/>
            <person name="Jing Y."/>
            <person name="Jocker A."/>
            <person name="Kenton S.M."/>
            <person name="Kim D.J."/>
            <person name="Klee K."/>
            <person name="Lai H."/>
            <person name="Lang C."/>
            <person name="Lin S."/>
            <person name="Macmil S.L."/>
            <person name="Magdelenat G."/>
            <person name="Matthews L."/>
            <person name="McCorrison J."/>
            <person name="Monaghan E.L."/>
            <person name="Mun J.H."/>
            <person name="Najar F.Z."/>
            <person name="Nicholson C."/>
            <person name="Noirot C."/>
            <person name="O'Bleness M."/>
            <person name="Paule C.R."/>
            <person name="Poulain J."/>
            <person name="Prion F."/>
            <person name="Qin B."/>
            <person name="Qu C."/>
            <person name="Retzel E.F."/>
            <person name="Riddle C."/>
            <person name="Sallet E."/>
            <person name="Samain S."/>
            <person name="Samson N."/>
            <person name="Sanders I."/>
            <person name="Saurat O."/>
            <person name="Scarpelli C."/>
            <person name="Schiex T."/>
            <person name="Segurens B."/>
            <person name="Severin A.J."/>
            <person name="Sherrier D.J."/>
            <person name="Shi R."/>
            <person name="Sims S."/>
            <person name="Singer S.R."/>
            <person name="Sinharoy S."/>
            <person name="Sterck L."/>
            <person name="Viollet A."/>
            <person name="Wang B.B."/>
            <person name="Wang K."/>
            <person name="Wang M."/>
            <person name="Wang X."/>
            <person name="Warfsmann J."/>
            <person name="Weissenbach J."/>
            <person name="White D.D."/>
            <person name="White J.D."/>
            <person name="Wiley G.B."/>
            <person name="Wincker P."/>
            <person name="Xing Y."/>
            <person name="Yang L."/>
            <person name="Yao Z."/>
            <person name="Ying F."/>
            <person name="Zhai J."/>
            <person name="Zhou L."/>
            <person name="Zuber A."/>
            <person name="Denarie J."/>
            <person name="Dixon R.A."/>
            <person name="May G.D."/>
            <person name="Schwartz D.C."/>
            <person name="Rogers J."/>
            <person name="Quetier F."/>
            <person name="Town C.D."/>
            <person name="Roe B.A."/>
        </authorList>
    </citation>
    <scope>NUCLEOTIDE SEQUENCE [LARGE SCALE GENOMIC DNA]</scope>
    <source>
        <strain evidence="21">A17</strain>
        <strain evidence="22 23">cv. Jemalong A17</strain>
    </source>
</reference>
<name>G7JBL3_MEDTR</name>
<evidence type="ECO:0000256" key="19">
    <source>
        <dbReference type="SAM" id="Phobius"/>
    </source>
</evidence>
<protein>
    <submittedName>
        <fullName evidence="21">Glycoside hydrolase family 28 protein</fullName>
    </submittedName>
</protein>
<organism evidence="21 23">
    <name type="scientific">Medicago truncatula</name>
    <name type="common">Barrel medic</name>
    <name type="synonym">Medicago tribuloides</name>
    <dbReference type="NCBI Taxonomy" id="3880"/>
    <lineage>
        <taxon>Eukaryota</taxon>
        <taxon>Viridiplantae</taxon>
        <taxon>Streptophyta</taxon>
        <taxon>Embryophyta</taxon>
        <taxon>Tracheophyta</taxon>
        <taxon>Spermatophyta</taxon>
        <taxon>Magnoliopsida</taxon>
        <taxon>eudicotyledons</taxon>
        <taxon>Gunneridae</taxon>
        <taxon>Pentapetalae</taxon>
        <taxon>rosids</taxon>
        <taxon>fabids</taxon>
        <taxon>Fabales</taxon>
        <taxon>Fabaceae</taxon>
        <taxon>Papilionoideae</taxon>
        <taxon>50 kb inversion clade</taxon>
        <taxon>NPAAA clade</taxon>
        <taxon>Hologalegina</taxon>
        <taxon>IRL clade</taxon>
        <taxon>Trifolieae</taxon>
        <taxon>Medicago</taxon>
    </lineage>
</organism>
<keyword evidence="5" id="KW-0134">Cell wall</keyword>
<dbReference type="InterPro" id="IPR051801">
    <property type="entry name" value="GH28_Enzymes"/>
</dbReference>
<feature type="binding site" evidence="15">
    <location>
        <position position="670"/>
    </location>
    <ligand>
        <name>oxalate</name>
        <dbReference type="ChEBI" id="CHEBI:30623"/>
    </ligand>
</feature>
<dbReference type="PANTHER" id="PTHR31339:SF4">
    <property type="entry name" value="PECTIN LYASE-LIKE SUPERFAMILY PROTEIN"/>
    <property type="match status" value="1"/>
</dbReference>
<evidence type="ECO:0000256" key="5">
    <source>
        <dbReference type="ARBA" id="ARBA00022512"/>
    </source>
</evidence>
<dbReference type="PaxDb" id="3880-AES72873"/>
<evidence type="ECO:0000256" key="16">
    <source>
        <dbReference type="PIRSR" id="PIRSR601929-2"/>
    </source>
</evidence>
<feature type="disulfide bond" evidence="17">
    <location>
        <begin position="585"/>
        <end position="602"/>
    </location>
</feature>
<dbReference type="InterPro" id="IPR019780">
    <property type="entry name" value="Germin_Mn-BS"/>
</dbReference>
<keyword evidence="13 15" id="KW-0464">Manganese</keyword>
<reference evidence="21 23" key="2">
    <citation type="journal article" date="2014" name="BMC Genomics">
        <title>An improved genome release (version Mt4.0) for the model legume Medicago truncatula.</title>
        <authorList>
            <person name="Tang H."/>
            <person name="Krishnakumar V."/>
            <person name="Bidwell S."/>
            <person name="Rosen B."/>
            <person name="Chan A."/>
            <person name="Zhou S."/>
            <person name="Gentzbittel L."/>
            <person name="Childs K.L."/>
            <person name="Yandell M."/>
            <person name="Gundlach H."/>
            <person name="Mayer K.F."/>
            <person name="Schwartz D.C."/>
            <person name="Town C.D."/>
        </authorList>
    </citation>
    <scope>GENOME REANNOTATION</scope>
    <source>
        <strain evidence="22 23">cv. Jemalong A17</strain>
    </source>
</reference>
<dbReference type="Gene3D" id="2.60.120.10">
    <property type="entry name" value="Jelly Rolls"/>
    <property type="match status" value="1"/>
</dbReference>
<keyword evidence="9" id="KW-0732">Signal</keyword>
<feature type="binding site" evidence="16">
    <location>
        <position position="709"/>
    </location>
    <ligand>
        <name>Mn(2+)</name>
        <dbReference type="ChEBI" id="CHEBI:29035"/>
    </ligand>
</feature>
<keyword evidence="10 18" id="KW-0378">Hydrolase</keyword>
<evidence type="ECO:0000256" key="8">
    <source>
        <dbReference type="ARBA" id="ARBA00022723"/>
    </source>
</evidence>
<feature type="binding site" evidence="15">
    <location>
        <position position="665"/>
    </location>
    <ligand>
        <name>oxalate</name>
        <dbReference type="ChEBI" id="CHEBI:30623"/>
    </ligand>
</feature>
<reference evidence="22" key="3">
    <citation type="submission" date="2015-04" db="UniProtKB">
        <authorList>
            <consortium name="EnsemblPlants"/>
        </authorList>
    </citation>
    <scope>IDENTIFICATION</scope>
    <source>
        <strain evidence="22">cv. Jemalong A17</strain>
    </source>
</reference>
<comment type="subcellular location">
    <subcellularLocation>
        <location evidence="1">Secreted</location>
        <location evidence="1">Cell wall</location>
    </subcellularLocation>
    <subcellularLocation>
        <location evidence="2">Secreted</location>
        <location evidence="2">Extracellular space</location>
        <location evidence="2">Apoplast</location>
    </subcellularLocation>
</comment>
<evidence type="ECO:0000256" key="4">
    <source>
        <dbReference type="ARBA" id="ARBA00008834"/>
    </source>
</evidence>
<dbReference type="Gene3D" id="2.160.20.10">
    <property type="entry name" value="Single-stranded right-handed beta-helix, Pectin lyase-like"/>
    <property type="match status" value="1"/>
</dbReference>
<dbReference type="HOGENOM" id="CLU_361084_0_0_1"/>
<dbReference type="EMBL" id="CM001219">
    <property type="protein sequence ID" value="AES72873.1"/>
    <property type="molecule type" value="Genomic_DNA"/>
</dbReference>
<dbReference type="GO" id="GO:0005975">
    <property type="term" value="P:carbohydrate metabolic process"/>
    <property type="evidence" value="ECO:0007669"/>
    <property type="project" value="InterPro"/>
</dbReference>
<accession>G7JBL3</accession>
<evidence type="ECO:0000256" key="3">
    <source>
        <dbReference type="ARBA" id="ARBA00007456"/>
    </source>
</evidence>
<dbReference type="InterPro" id="IPR012334">
    <property type="entry name" value="Pectin_lyas_fold"/>
</dbReference>
<dbReference type="EnsemblPlants" id="AES72873">
    <property type="protein sequence ID" value="AES72873"/>
    <property type="gene ID" value="MTR_3g096330"/>
</dbReference>
<keyword evidence="19" id="KW-1133">Transmembrane helix</keyword>
<dbReference type="AlphaFoldDB" id="G7JBL3"/>
<feature type="transmembrane region" description="Helical" evidence="19">
    <location>
        <begin position="20"/>
        <end position="42"/>
    </location>
</feature>
<dbReference type="InterPro" id="IPR011051">
    <property type="entry name" value="RmlC_Cupin_sf"/>
</dbReference>
<dbReference type="SUPFAM" id="SSF51126">
    <property type="entry name" value="Pectin lyase-like"/>
    <property type="match status" value="1"/>
</dbReference>
<dbReference type="FunFam" id="2.60.120.10:FF:000025">
    <property type="entry name" value="germin-like protein subfamily 2 member 1"/>
    <property type="match status" value="1"/>
</dbReference>
<evidence type="ECO:0000256" key="17">
    <source>
        <dbReference type="PIRSR" id="PIRSR601929-3"/>
    </source>
</evidence>
<feature type="binding site" evidence="16">
    <location>
        <position position="665"/>
    </location>
    <ligand>
        <name>Mn(2+)</name>
        <dbReference type="ChEBI" id="CHEBI:29035"/>
    </ligand>
</feature>
<evidence type="ECO:0000256" key="6">
    <source>
        <dbReference type="ARBA" id="ARBA00022523"/>
    </source>
</evidence>
<dbReference type="PRINTS" id="PR00325">
    <property type="entry name" value="GERMIN"/>
</dbReference>
<dbReference type="GO" id="GO:2000280">
    <property type="term" value="P:regulation of root development"/>
    <property type="evidence" value="ECO:0007669"/>
    <property type="project" value="UniProtKB-ARBA"/>
</dbReference>
<evidence type="ECO:0000256" key="14">
    <source>
        <dbReference type="ARBA" id="ARBA00023295"/>
    </source>
</evidence>
<dbReference type="InterPro" id="IPR014710">
    <property type="entry name" value="RmlC-like_jellyroll"/>
</dbReference>
<gene>
    <name evidence="21" type="ordered locus">MTR_3g096330</name>
</gene>
<evidence type="ECO:0000256" key="2">
    <source>
        <dbReference type="ARBA" id="ARBA00004271"/>
    </source>
</evidence>
<keyword evidence="7" id="KW-0964">Secreted</keyword>
<evidence type="ECO:0000256" key="11">
    <source>
        <dbReference type="ARBA" id="ARBA00023157"/>
    </source>
</evidence>
<keyword evidence="19" id="KW-0472">Membrane</keyword>
<keyword evidence="6" id="KW-0052">Apoplast</keyword>
<evidence type="ECO:0000256" key="1">
    <source>
        <dbReference type="ARBA" id="ARBA00004191"/>
    </source>
</evidence>
<dbReference type="GO" id="GO:0030145">
    <property type="term" value="F:manganese ion binding"/>
    <property type="evidence" value="ECO:0007669"/>
    <property type="project" value="InterPro"/>
</dbReference>
<dbReference type="PROSITE" id="PS00725">
    <property type="entry name" value="GERMIN"/>
    <property type="match status" value="1"/>
</dbReference>
<dbReference type="SMART" id="SM00835">
    <property type="entry name" value="Cupin_1"/>
    <property type="match status" value="1"/>
</dbReference>
<keyword evidence="8 15" id="KW-0479">Metal-binding</keyword>
<keyword evidence="12" id="KW-0325">Glycoprotein</keyword>
<comment type="similarity">
    <text evidence="3">Belongs to the germin family.</text>
</comment>
<comment type="similarity">
    <text evidence="4 18">Belongs to the glycosyl hydrolase 28 family.</text>
</comment>
<feature type="binding site" evidence="16">
    <location>
        <position position="670"/>
    </location>
    <ligand>
        <name>Mn(2+)</name>
        <dbReference type="ChEBI" id="CHEBI:29035"/>
    </ligand>
</feature>
<sequence length="775" mass="85474">MESEKTTLMILGSYTKPSCSILFLFFTFLTILSLQFSTRSLFPLSILLSQQPQPSLVDPTTCSGFFNNVPPRKIIKSIVDFGGVGDGKTSNTQSFQRAIRYMQRFRGKGGSQLNIPNGTWLTGSFNLTSDFTLFLHHGAVVLGSQDIKEWPIIEPLPSYGRGRERLGGRHISLIHANGVRNVVITGENGTVDGQGRMWWELWWNRTLVHTRGHLLELMNSENVLVSNLTFRNSPFWTIHPVYCSNVVIKGMTILAPLNAPNTDGIDPDSSTNVCIEDNYIESGDDLVAIKSGWDQYGIAVAKPSTNIIVSRVSGTTPTCSGVGIGSEMSGGISNITIENLHVWNSAAGVRIKSDNGRGGYIKNVSISNIRMERVKIPIRFSRGSNDHPDDGWDPKAVPRFKDILISNVISVNSTKAPVLEGVKGSSFEGLCFKNITFLGVALSATWHCEYVAGFTNGVFPLPCPELQNNGTSSCFRVLLKQMILLHVKYESFSLSPWLVPAVNSKTVITCISCNLKTLICKDLLHHSTVKKTLQNGIFTYLVYWQKLRIKMKMKSHSSFFFTFLIVAFSSIQISLADCDNLHDTCPTSPSKKQTTFINGFSCNNPSNTLAHDFKTMELSKAGSRDDFGSSINIVSASKFPGLNTLGISIGRTDIEVDGIVNLHNHPRASEMIFVKEGVLDAGFLDTQNKVFQKSLKEGDVFVIPKGLFHFFLNRGVEVATVLSVYNSQNPGLGSLNATPPSSSESVEKIKRKLYELELDNVNDMSLDDVSEIIYS</sequence>
<evidence type="ECO:0000313" key="23">
    <source>
        <dbReference type="Proteomes" id="UP000002051"/>
    </source>
</evidence>
<dbReference type="eggNOG" id="ENOG502QUCV">
    <property type="taxonomic scope" value="Eukaryota"/>
</dbReference>
<dbReference type="GO" id="GO:0009506">
    <property type="term" value="C:plasmodesma"/>
    <property type="evidence" value="ECO:0007669"/>
    <property type="project" value="UniProtKB-ARBA"/>
</dbReference>
<evidence type="ECO:0000256" key="9">
    <source>
        <dbReference type="ARBA" id="ARBA00022729"/>
    </source>
</evidence>
<feature type="domain" description="Cupin type-1" evidence="20">
    <location>
        <begin position="619"/>
        <end position="747"/>
    </location>
</feature>
<evidence type="ECO:0000256" key="7">
    <source>
        <dbReference type="ARBA" id="ARBA00022525"/>
    </source>
</evidence>
<keyword evidence="14 18" id="KW-0326">Glycosidase</keyword>
<feature type="binding site" evidence="16">
    <location>
        <position position="663"/>
    </location>
    <ligand>
        <name>Mn(2+)</name>
        <dbReference type="ChEBI" id="CHEBI:29035"/>
    </ligand>
</feature>
<dbReference type="Proteomes" id="UP000002051">
    <property type="component" value="Chromosome 3"/>
</dbReference>
<evidence type="ECO:0000256" key="12">
    <source>
        <dbReference type="ARBA" id="ARBA00023180"/>
    </source>
</evidence>
<dbReference type="CDD" id="cd02241">
    <property type="entry name" value="cupin_OxOx"/>
    <property type="match status" value="1"/>
</dbReference>
<dbReference type="SMART" id="SM00710">
    <property type="entry name" value="PbH1"/>
    <property type="match status" value="5"/>
</dbReference>
<dbReference type="InterPro" id="IPR001929">
    <property type="entry name" value="Germin"/>
</dbReference>
<dbReference type="InterPro" id="IPR011050">
    <property type="entry name" value="Pectin_lyase_fold/virulence"/>
</dbReference>
<dbReference type="InterPro" id="IPR006626">
    <property type="entry name" value="PbH1"/>
</dbReference>
<keyword evidence="23" id="KW-1185">Reference proteome</keyword>
<dbReference type="GO" id="GO:0048046">
    <property type="term" value="C:apoplast"/>
    <property type="evidence" value="ECO:0007669"/>
    <property type="project" value="UniProtKB-SubCell"/>
</dbReference>
<dbReference type="InterPro" id="IPR006045">
    <property type="entry name" value="Cupin_1"/>
</dbReference>
<dbReference type="SUPFAM" id="SSF51182">
    <property type="entry name" value="RmlC-like cupins"/>
    <property type="match status" value="1"/>
</dbReference>